<evidence type="ECO:0000256" key="1">
    <source>
        <dbReference type="SAM" id="MobiDB-lite"/>
    </source>
</evidence>
<keyword evidence="3" id="KW-1185">Reference proteome</keyword>
<dbReference type="InterPro" id="IPR006837">
    <property type="entry name" value="Divergent_DAC"/>
</dbReference>
<gene>
    <name evidence="2" type="ORF">ALP8811_01723</name>
</gene>
<feature type="compositionally biased region" description="Polar residues" evidence="1">
    <location>
        <begin position="80"/>
        <end position="90"/>
    </location>
</feature>
<dbReference type="RefSeq" id="WP_181363721.1">
    <property type="nucleotide sequence ID" value="NZ_OMOI01000001.1"/>
</dbReference>
<dbReference type="EMBL" id="OMOI01000001">
    <property type="protein sequence ID" value="SPF76709.1"/>
    <property type="molecule type" value="Genomic_DNA"/>
</dbReference>
<evidence type="ECO:0008006" key="4">
    <source>
        <dbReference type="Google" id="ProtNLM"/>
    </source>
</evidence>
<accession>A0A2R8ALD0</accession>
<evidence type="ECO:0000313" key="2">
    <source>
        <dbReference type="EMBL" id="SPF76709.1"/>
    </source>
</evidence>
<proteinExistence type="predicted"/>
<dbReference type="SUPFAM" id="SSF88713">
    <property type="entry name" value="Glycoside hydrolase/deacetylase"/>
    <property type="match status" value="1"/>
</dbReference>
<name>A0A2R8ALD0_9RHOB</name>
<feature type="compositionally biased region" description="Polar residues" evidence="1">
    <location>
        <begin position="175"/>
        <end position="197"/>
    </location>
</feature>
<dbReference type="Pfam" id="PF04748">
    <property type="entry name" value="Polysacc_deac_2"/>
    <property type="match status" value="1"/>
</dbReference>
<dbReference type="CDD" id="cd10936">
    <property type="entry name" value="CE4_DAC2"/>
    <property type="match status" value="1"/>
</dbReference>
<feature type="compositionally biased region" description="Polar residues" evidence="1">
    <location>
        <begin position="110"/>
        <end position="121"/>
    </location>
</feature>
<organism evidence="2 3">
    <name type="scientific">Aliiroseovarius pelagivivens</name>
    <dbReference type="NCBI Taxonomy" id="1639690"/>
    <lineage>
        <taxon>Bacteria</taxon>
        <taxon>Pseudomonadati</taxon>
        <taxon>Pseudomonadota</taxon>
        <taxon>Alphaproteobacteria</taxon>
        <taxon>Rhodobacterales</taxon>
        <taxon>Paracoccaceae</taxon>
        <taxon>Aliiroseovarius</taxon>
    </lineage>
</organism>
<protein>
    <recommendedName>
        <fullName evidence="4">Divergent polysaccharide deacetylase</fullName>
    </recommendedName>
</protein>
<feature type="region of interest" description="Disordered" evidence="1">
    <location>
        <begin position="39"/>
        <end position="205"/>
    </location>
</feature>
<feature type="compositionally biased region" description="Polar residues" evidence="1">
    <location>
        <begin position="52"/>
        <end position="61"/>
    </location>
</feature>
<reference evidence="2 3" key="1">
    <citation type="submission" date="2018-03" db="EMBL/GenBank/DDBJ databases">
        <authorList>
            <person name="Keele B.F."/>
        </authorList>
    </citation>
    <scope>NUCLEOTIDE SEQUENCE [LARGE SCALE GENOMIC DNA]</scope>
    <source>
        <strain evidence="2 3">CECT 8811</strain>
    </source>
</reference>
<dbReference type="GO" id="GO:0005975">
    <property type="term" value="P:carbohydrate metabolic process"/>
    <property type="evidence" value="ECO:0007669"/>
    <property type="project" value="InterPro"/>
</dbReference>
<sequence length="440" mass="45393">MAKGFLTGVICGGFVSAVGLALVSPMLPPIQMAAAPIAPVEAPPPNEEPVTEGSQAENGATETDKAPVSDAVEEAAVEDNTAQADQSTETAAAPMTSADDNSESAEAVQTEDSASDNQDAATTEGLEQPQPEPDTPEAEITEPNASEPDTAAPEVTTEQQNGLGTAVAPLEDQANGVTTNRLPSIGSTAPETENSVSDEGVPSPEAGVLRVDLSSSPLAIERNSVPVPDTKGRPLMAVVLKDMGPERTQLEGIEKLPFPVSIVLDVTAPDLDDAIAFYRGAGAELVMQADLPSAATPTDAEVNLQVQQAKLNMGVAVYMAPDSGFQTNAPLSRQISEILVASGHGLITRPEGLNTGHKNALKTGVPSALVFRDLDGNGQDNKVIRRFLDNAAFKADQEEGVILMGRAVPQTVAALVEWSLGNRVSSVAMVPVSAVLLGGS</sequence>
<dbReference type="InterPro" id="IPR011330">
    <property type="entry name" value="Glyco_hydro/deAcase_b/a-brl"/>
</dbReference>
<dbReference type="Proteomes" id="UP000244911">
    <property type="component" value="Unassembled WGS sequence"/>
</dbReference>
<dbReference type="AlphaFoldDB" id="A0A2R8ALD0"/>
<dbReference type="Gene3D" id="3.20.20.370">
    <property type="entry name" value="Glycoside hydrolase/deacetylase"/>
    <property type="match status" value="1"/>
</dbReference>
<evidence type="ECO:0000313" key="3">
    <source>
        <dbReference type="Proteomes" id="UP000244911"/>
    </source>
</evidence>